<evidence type="ECO:0000313" key="5">
    <source>
        <dbReference type="Proteomes" id="UP001050808"/>
    </source>
</evidence>
<proteinExistence type="predicted"/>
<dbReference type="InterPro" id="IPR036513">
    <property type="entry name" value="STAS_dom_sf"/>
</dbReference>
<reference evidence="4" key="1">
    <citation type="submission" date="2024-05" db="EMBL/GenBank/DDBJ databases">
        <title>Whole genome shotgun sequence of Streptomyces violascens NBRC 12920.</title>
        <authorList>
            <person name="Komaki H."/>
            <person name="Tamura T."/>
        </authorList>
    </citation>
    <scope>NUCLEOTIDE SEQUENCE</scope>
    <source>
        <strain evidence="4">NBRC 12920</strain>
    </source>
</reference>
<feature type="transmembrane region" description="Helical" evidence="2">
    <location>
        <begin position="38"/>
        <end position="58"/>
    </location>
</feature>
<keyword evidence="2" id="KW-1133">Transmembrane helix</keyword>
<dbReference type="SUPFAM" id="SSF52091">
    <property type="entry name" value="SpoIIaa-like"/>
    <property type="match status" value="1"/>
</dbReference>
<dbReference type="Proteomes" id="UP001050808">
    <property type="component" value="Unassembled WGS sequence"/>
</dbReference>
<dbReference type="EMBL" id="BNDY01000017">
    <property type="protein sequence ID" value="GHI42027.1"/>
    <property type="molecule type" value="Genomic_DNA"/>
</dbReference>
<sequence length="171" mass="18317">MASATVPVLCGDPYGSPTPAPRRQVSAMTGPPLSSEPAATTSGTLAIIVLASLAIFVFRRRRRRTNRAEGSRVVVRLRGEITATNEEETGRQLRAALYGRPEVLEIDLTDVSHLSGDGAAAFFTALKAARNSRTQLLVTHASPQARTMLTRMGLVRALRHDDGRGPGISQT</sequence>
<evidence type="ECO:0000256" key="1">
    <source>
        <dbReference type="SAM" id="MobiDB-lite"/>
    </source>
</evidence>
<dbReference type="CDD" id="cd07043">
    <property type="entry name" value="STAS_anti-anti-sigma_factors"/>
    <property type="match status" value="1"/>
</dbReference>
<evidence type="ECO:0000259" key="3">
    <source>
        <dbReference type="PROSITE" id="PS50801"/>
    </source>
</evidence>
<protein>
    <recommendedName>
        <fullName evidence="3">STAS domain-containing protein</fullName>
    </recommendedName>
</protein>
<evidence type="ECO:0000313" key="4">
    <source>
        <dbReference type="EMBL" id="GHI42027.1"/>
    </source>
</evidence>
<dbReference type="InterPro" id="IPR002645">
    <property type="entry name" value="STAS_dom"/>
</dbReference>
<keyword evidence="2" id="KW-0472">Membrane</keyword>
<accession>A0ABQ3QXM6</accession>
<keyword evidence="2" id="KW-0812">Transmembrane</keyword>
<feature type="domain" description="STAS" evidence="3">
    <location>
        <begin position="73"/>
        <end position="171"/>
    </location>
</feature>
<organism evidence="4 5">
    <name type="scientific">Streptomyces violascens</name>
    <dbReference type="NCBI Taxonomy" id="67381"/>
    <lineage>
        <taxon>Bacteria</taxon>
        <taxon>Bacillati</taxon>
        <taxon>Actinomycetota</taxon>
        <taxon>Actinomycetes</taxon>
        <taxon>Kitasatosporales</taxon>
        <taxon>Streptomycetaceae</taxon>
        <taxon>Streptomyces</taxon>
    </lineage>
</organism>
<evidence type="ECO:0000256" key="2">
    <source>
        <dbReference type="SAM" id="Phobius"/>
    </source>
</evidence>
<dbReference type="Gene3D" id="3.30.750.24">
    <property type="entry name" value="STAS domain"/>
    <property type="match status" value="1"/>
</dbReference>
<gene>
    <name evidence="4" type="ORF">Sviol_64350</name>
</gene>
<name>A0ABQ3QXM6_9ACTN</name>
<dbReference type="PROSITE" id="PS50801">
    <property type="entry name" value="STAS"/>
    <property type="match status" value="1"/>
</dbReference>
<comment type="caution">
    <text evidence="4">The sequence shown here is derived from an EMBL/GenBank/DDBJ whole genome shotgun (WGS) entry which is preliminary data.</text>
</comment>
<dbReference type="Pfam" id="PF01740">
    <property type="entry name" value="STAS"/>
    <property type="match status" value="1"/>
</dbReference>
<keyword evidence="5" id="KW-1185">Reference proteome</keyword>
<dbReference type="NCBIfam" id="TIGR01167">
    <property type="entry name" value="LPXTG_anchor"/>
    <property type="match status" value="1"/>
</dbReference>
<feature type="region of interest" description="Disordered" evidence="1">
    <location>
        <begin position="1"/>
        <end position="38"/>
    </location>
</feature>